<reference evidence="5" key="2">
    <citation type="submission" date="2020-08" db="EMBL/GenBank/DDBJ databases">
        <title>Plant Genome Project.</title>
        <authorList>
            <person name="Zhang R.-G."/>
        </authorList>
    </citation>
    <scope>NUCLEOTIDE SEQUENCE</scope>
    <source>
        <strain evidence="5">Huo1</strain>
        <tissue evidence="5">Leaf</tissue>
    </source>
</reference>
<evidence type="ECO:0008006" key="7">
    <source>
        <dbReference type="Google" id="ProtNLM"/>
    </source>
</evidence>
<evidence type="ECO:0000313" key="5">
    <source>
        <dbReference type="EMBL" id="KAG6392418.1"/>
    </source>
</evidence>
<dbReference type="InterPro" id="IPR008545">
    <property type="entry name" value="Web"/>
</dbReference>
<evidence type="ECO:0000313" key="6">
    <source>
        <dbReference type="Proteomes" id="UP000298416"/>
    </source>
</evidence>
<accession>A0A8X8WDN4</accession>
<comment type="caution">
    <text evidence="5">The sequence shown here is derived from an EMBL/GenBank/DDBJ whole genome shotgun (WGS) entry which is preliminary data.</text>
</comment>
<dbReference type="Proteomes" id="UP000298416">
    <property type="component" value="Unassembled WGS sequence"/>
</dbReference>
<protein>
    <recommendedName>
        <fullName evidence="7">WEB family protein</fullName>
    </recommendedName>
</protein>
<dbReference type="PANTHER" id="PTHR32054:SF3">
    <property type="entry name" value="HEAVY CHAIN, PUTATIVE, EXPRESSED-RELATED"/>
    <property type="match status" value="1"/>
</dbReference>
<keyword evidence="2 3" id="KW-0175">Coiled coil</keyword>
<evidence type="ECO:0000256" key="2">
    <source>
        <dbReference type="ARBA" id="ARBA00023054"/>
    </source>
</evidence>
<evidence type="ECO:0000256" key="4">
    <source>
        <dbReference type="SAM" id="MobiDB-lite"/>
    </source>
</evidence>
<sequence length="625" mass="70352">MYVYISKHFHQIHHFSSFNSSAFLQRLQSRGIHETQEQTIHSFCRMRDLMIKTRELALVSPLPGNSPRADIGEIDTRAPFQSVRDAVSLFGDVTSPRGKTAIAKKKAVAAEEFARALIRAVQMQGLLEVEAQHGLMVKARLSYMQQLRITEAAKAQAQRELQMAEKTLEQLNIKLQTLMDSKEASVAATGAAKVRAVELEEERAQLDVHRESALDNERELCKSTAAELAACEDELANLRRDYDAVAAERLALIQKAEEAQDELQKKSQLMKEVEQLQEAFDQVKQASLKAEEEYTKLIAEKEELLHGHKLNKERIEKEMKLLEEEHVPTETLQAKLDETMEAIRVLQEQQNDIQSKALHTIRQMTTELDSAKMALEEAVAEENSLRASIDSTTKQLEDVRSEQNRKQKAVSEAESTTEKMQSDLEKSEAELEKAKAGCGFIMQSCVEKLLEDAEIARHEAENSKKSAESLHEEAKATVAVTQEASEKLETALKEAEEAKGVERLAEEQIYCYQGHDDAESNSSGSTRRIKLTVEEYDSVNEKINKSTCNADQEVANAIAQIEAINARDRENSEKLEALLKENEALQSEIKEALKEAEMAEAARRLVETELQKWRQNEHSGAAKAK</sequence>
<name>A0A8X8WDN4_SALSN</name>
<dbReference type="GO" id="GO:0009904">
    <property type="term" value="P:chloroplast accumulation movement"/>
    <property type="evidence" value="ECO:0007669"/>
    <property type="project" value="TreeGrafter"/>
</dbReference>
<feature type="coiled-coil region" evidence="3">
    <location>
        <begin position="568"/>
        <end position="616"/>
    </location>
</feature>
<dbReference type="AlphaFoldDB" id="A0A8X8WDN4"/>
<dbReference type="PANTHER" id="PTHR32054">
    <property type="entry name" value="HEAVY CHAIN, PUTATIVE, EXPRESSED-RELATED-RELATED"/>
    <property type="match status" value="1"/>
</dbReference>
<reference evidence="5" key="1">
    <citation type="submission" date="2018-01" db="EMBL/GenBank/DDBJ databases">
        <authorList>
            <person name="Mao J.F."/>
        </authorList>
    </citation>
    <scope>NUCLEOTIDE SEQUENCE</scope>
    <source>
        <strain evidence="5">Huo1</strain>
        <tissue evidence="5">Leaf</tissue>
    </source>
</reference>
<gene>
    <name evidence="5" type="ORF">SASPL_146636</name>
</gene>
<feature type="compositionally biased region" description="Basic and acidic residues" evidence="4">
    <location>
        <begin position="395"/>
        <end position="424"/>
    </location>
</feature>
<comment type="similarity">
    <text evidence="1">Belongs to the WEB family.</text>
</comment>
<evidence type="ECO:0000256" key="1">
    <source>
        <dbReference type="ARBA" id="ARBA00005485"/>
    </source>
</evidence>
<dbReference type="GO" id="GO:0005829">
    <property type="term" value="C:cytosol"/>
    <property type="evidence" value="ECO:0007669"/>
    <property type="project" value="TreeGrafter"/>
</dbReference>
<feature type="region of interest" description="Disordered" evidence="4">
    <location>
        <begin position="389"/>
        <end position="424"/>
    </location>
</feature>
<dbReference type="GO" id="GO:0009903">
    <property type="term" value="P:chloroplast avoidance movement"/>
    <property type="evidence" value="ECO:0007669"/>
    <property type="project" value="TreeGrafter"/>
</dbReference>
<proteinExistence type="inferred from homology"/>
<evidence type="ECO:0000256" key="3">
    <source>
        <dbReference type="SAM" id="Coils"/>
    </source>
</evidence>
<keyword evidence="6" id="KW-1185">Reference proteome</keyword>
<organism evidence="5">
    <name type="scientific">Salvia splendens</name>
    <name type="common">Scarlet sage</name>
    <dbReference type="NCBI Taxonomy" id="180675"/>
    <lineage>
        <taxon>Eukaryota</taxon>
        <taxon>Viridiplantae</taxon>
        <taxon>Streptophyta</taxon>
        <taxon>Embryophyta</taxon>
        <taxon>Tracheophyta</taxon>
        <taxon>Spermatophyta</taxon>
        <taxon>Magnoliopsida</taxon>
        <taxon>eudicotyledons</taxon>
        <taxon>Gunneridae</taxon>
        <taxon>Pentapetalae</taxon>
        <taxon>asterids</taxon>
        <taxon>lamiids</taxon>
        <taxon>Lamiales</taxon>
        <taxon>Lamiaceae</taxon>
        <taxon>Nepetoideae</taxon>
        <taxon>Mentheae</taxon>
        <taxon>Salviinae</taxon>
        <taxon>Salvia</taxon>
        <taxon>Salvia subgen. Calosphace</taxon>
        <taxon>core Calosphace</taxon>
    </lineage>
</organism>
<dbReference type="Pfam" id="PF05701">
    <property type="entry name" value="WEMBL"/>
    <property type="match status" value="1"/>
</dbReference>
<dbReference type="EMBL" id="PNBA02000018">
    <property type="protein sequence ID" value="KAG6392418.1"/>
    <property type="molecule type" value="Genomic_DNA"/>
</dbReference>